<dbReference type="SUPFAM" id="SSF81324">
    <property type="entry name" value="Voltage-gated potassium channels"/>
    <property type="match status" value="1"/>
</dbReference>
<gene>
    <name evidence="8" type="ORF">UFOPK1766_00663</name>
</gene>
<keyword evidence="3 6" id="KW-1133">Transmembrane helix</keyword>
<evidence type="ECO:0000256" key="5">
    <source>
        <dbReference type="SAM" id="Coils"/>
    </source>
</evidence>
<dbReference type="InterPro" id="IPR027359">
    <property type="entry name" value="Volt_channel_dom_sf"/>
</dbReference>
<feature type="coiled-coil region" evidence="5">
    <location>
        <begin position="226"/>
        <end position="284"/>
    </location>
</feature>
<organism evidence="8">
    <name type="scientific">freshwater metagenome</name>
    <dbReference type="NCBI Taxonomy" id="449393"/>
    <lineage>
        <taxon>unclassified sequences</taxon>
        <taxon>metagenomes</taxon>
        <taxon>ecological metagenomes</taxon>
    </lineage>
</organism>
<dbReference type="InterPro" id="IPR043203">
    <property type="entry name" value="VGCC_Ca_Na"/>
</dbReference>
<evidence type="ECO:0000256" key="4">
    <source>
        <dbReference type="ARBA" id="ARBA00023136"/>
    </source>
</evidence>
<name>A0A6J6FA72_9ZZZZ</name>
<dbReference type="PANTHER" id="PTHR10037:SF62">
    <property type="entry name" value="SODIUM CHANNEL PROTEIN 60E"/>
    <property type="match status" value="1"/>
</dbReference>
<comment type="subcellular location">
    <subcellularLocation>
        <location evidence="1">Membrane</location>
        <topology evidence="1">Multi-pass membrane protein</topology>
    </subcellularLocation>
</comment>
<evidence type="ECO:0000313" key="8">
    <source>
        <dbReference type="EMBL" id="CAB4584579.1"/>
    </source>
</evidence>
<evidence type="ECO:0000259" key="7">
    <source>
        <dbReference type="Pfam" id="PF00520"/>
    </source>
</evidence>
<dbReference type="Gene3D" id="1.10.287.70">
    <property type="match status" value="1"/>
</dbReference>
<dbReference type="Pfam" id="PF00520">
    <property type="entry name" value="Ion_trans"/>
    <property type="match status" value="1"/>
</dbReference>
<dbReference type="InterPro" id="IPR005821">
    <property type="entry name" value="Ion_trans_dom"/>
</dbReference>
<feature type="domain" description="Ion transport" evidence="7">
    <location>
        <begin position="16"/>
        <end position="232"/>
    </location>
</feature>
<reference evidence="8" key="1">
    <citation type="submission" date="2020-05" db="EMBL/GenBank/DDBJ databases">
        <authorList>
            <person name="Chiriac C."/>
            <person name="Salcher M."/>
            <person name="Ghai R."/>
            <person name="Kavagutti S V."/>
        </authorList>
    </citation>
    <scope>NUCLEOTIDE SEQUENCE</scope>
</reference>
<dbReference type="PANTHER" id="PTHR10037">
    <property type="entry name" value="VOLTAGE-GATED CATION CHANNEL CALCIUM AND SODIUM"/>
    <property type="match status" value="1"/>
</dbReference>
<evidence type="ECO:0000256" key="3">
    <source>
        <dbReference type="ARBA" id="ARBA00022989"/>
    </source>
</evidence>
<proteinExistence type="predicted"/>
<feature type="transmembrane region" description="Helical" evidence="6">
    <location>
        <begin position="202"/>
        <end position="226"/>
    </location>
</feature>
<dbReference type="AlphaFoldDB" id="A0A6J6FA72"/>
<feature type="transmembrane region" description="Helical" evidence="6">
    <location>
        <begin position="85"/>
        <end position="107"/>
    </location>
</feature>
<protein>
    <submittedName>
        <fullName evidence="8">Unannotated protein</fullName>
    </submittedName>
</protein>
<evidence type="ECO:0000256" key="1">
    <source>
        <dbReference type="ARBA" id="ARBA00004141"/>
    </source>
</evidence>
<dbReference type="Gene3D" id="1.20.120.350">
    <property type="entry name" value="Voltage-gated potassium channels. Chain C"/>
    <property type="match status" value="1"/>
</dbReference>
<keyword evidence="2 6" id="KW-0812">Transmembrane</keyword>
<dbReference type="EMBL" id="CAEZTW010000116">
    <property type="protein sequence ID" value="CAB4584579.1"/>
    <property type="molecule type" value="Genomic_DNA"/>
</dbReference>
<dbReference type="GO" id="GO:0005248">
    <property type="term" value="F:voltage-gated sodium channel activity"/>
    <property type="evidence" value="ECO:0007669"/>
    <property type="project" value="TreeGrafter"/>
</dbReference>
<evidence type="ECO:0000256" key="2">
    <source>
        <dbReference type="ARBA" id="ARBA00022692"/>
    </source>
</evidence>
<accession>A0A6J6FA72</accession>
<dbReference type="GO" id="GO:0001518">
    <property type="term" value="C:voltage-gated sodium channel complex"/>
    <property type="evidence" value="ECO:0007669"/>
    <property type="project" value="TreeGrafter"/>
</dbReference>
<keyword evidence="5" id="KW-0175">Coiled coil</keyword>
<keyword evidence="4 6" id="KW-0472">Membrane</keyword>
<feature type="transmembrane region" description="Helical" evidence="6">
    <location>
        <begin position="12"/>
        <end position="35"/>
    </location>
</feature>
<sequence>MESARIKWLTRVVYSQPFELCIAGIILLNAVALALLTIPGIDGATRESLVRFDEIALWIFVCELIVRMISYGRRPWEFFKTGWNIFDFIIIGLSPFLANQTLILRLLRIFRLIRIFRFLPEVRILTRSITRSLPPLMSMSVLIFLALFIYGMAGVYLFGEQMPEQWGDITAALTSLFILLTLEEFATYLVDGLAVSPWALPFYISYVFVIVFTILNVLIGVVLNAMDEARQENREREEDIKKLQTFAKEVEEISADGQVTSDEIARLQEKIATLERQLRRVKKEE</sequence>
<feature type="transmembrane region" description="Helical" evidence="6">
    <location>
        <begin position="136"/>
        <end position="158"/>
    </location>
</feature>
<evidence type="ECO:0000256" key="6">
    <source>
        <dbReference type="SAM" id="Phobius"/>
    </source>
</evidence>